<evidence type="ECO:0000256" key="1">
    <source>
        <dbReference type="ARBA" id="ARBA00004141"/>
    </source>
</evidence>
<protein>
    <submittedName>
        <fullName evidence="6">Disulfide bond formation protein B</fullName>
    </submittedName>
</protein>
<keyword evidence="7" id="KW-1185">Reference proteome</keyword>
<keyword evidence="3 5" id="KW-1133">Transmembrane helix</keyword>
<evidence type="ECO:0000256" key="2">
    <source>
        <dbReference type="ARBA" id="ARBA00022692"/>
    </source>
</evidence>
<dbReference type="GO" id="GO:0015035">
    <property type="term" value="F:protein-disulfide reductase activity"/>
    <property type="evidence" value="ECO:0007669"/>
    <property type="project" value="InterPro"/>
</dbReference>
<accession>A0A0P1FE72</accession>
<dbReference type="GO" id="GO:0016020">
    <property type="term" value="C:membrane"/>
    <property type="evidence" value="ECO:0007669"/>
    <property type="project" value="UniProtKB-SubCell"/>
</dbReference>
<evidence type="ECO:0000256" key="4">
    <source>
        <dbReference type="ARBA" id="ARBA00023136"/>
    </source>
</evidence>
<dbReference type="SUPFAM" id="SSF158442">
    <property type="entry name" value="DsbB-like"/>
    <property type="match status" value="1"/>
</dbReference>
<evidence type="ECO:0000313" key="7">
    <source>
        <dbReference type="Proteomes" id="UP000054823"/>
    </source>
</evidence>
<dbReference type="AlphaFoldDB" id="A0A0P1FE72"/>
<dbReference type="STRING" id="321267.SHM7688_03286"/>
<evidence type="ECO:0000256" key="3">
    <source>
        <dbReference type="ARBA" id="ARBA00022989"/>
    </source>
</evidence>
<keyword evidence="4 5" id="KW-0472">Membrane</keyword>
<dbReference type="Pfam" id="PF02600">
    <property type="entry name" value="DsbB"/>
    <property type="match status" value="1"/>
</dbReference>
<evidence type="ECO:0000256" key="5">
    <source>
        <dbReference type="SAM" id="Phobius"/>
    </source>
</evidence>
<dbReference type="Gene3D" id="1.20.1550.10">
    <property type="entry name" value="DsbB-like"/>
    <property type="match status" value="1"/>
</dbReference>
<dbReference type="PIRSF" id="PIRSF033913">
    <property type="entry name" value="S-S_format_DsbB"/>
    <property type="match status" value="1"/>
</dbReference>
<evidence type="ECO:0000313" key="6">
    <source>
        <dbReference type="EMBL" id="CUH53824.1"/>
    </source>
</evidence>
<dbReference type="InterPro" id="IPR023380">
    <property type="entry name" value="DsbB-like_sf"/>
</dbReference>
<organism evidence="6 7">
    <name type="scientific">Shimia marina</name>
    <dbReference type="NCBI Taxonomy" id="321267"/>
    <lineage>
        <taxon>Bacteria</taxon>
        <taxon>Pseudomonadati</taxon>
        <taxon>Pseudomonadota</taxon>
        <taxon>Alphaproteobacteria</taxon>
        <taxon>Rhodobacterales</taxon>
        <taxon>Roseobacteraceae</taxon>
    </lineage>
</organism>
<keyword evidence="2 5" id="KW-0812">Transmembrane</keyword>
<name>A0A0P1FE72_9RHOB</name>
<dbReference type="EMBL" id="CYPW01000029">
    <property type="protein sequence ID" value="CUH53824.1"/>
    <property type="molecule type" value="Genomic_DNA"/>
</dbReference>
<dbReference type="InterPro" id="IPR024199">
    <property type="entry name" value="Uncharacterised_DsbB"/>
</dbReference>
<dbReference type="RefSeq" id="WP_306341272.1">
    <property type="nucleotide sequence ID" value="NZ_CYPW01000029.1"/>
</dbReference>
<dbReference type="InterPro" id="IPR003752">
    <property type="entry name" value="DiS_bond_form_DsbB/BdbC"/>
</dbReference>
<dbReference type="Proteomes" id="UP000054823">
    <property type="component" value="Unassembled WGS sequence"/>
</dbReference>
<feature type="transmembrane region" description="Helical" evidence="5">
    <location>
        <begin position="133"/>
        <end position="150"/>
    </location>
</feature>
<comment type="subcellular location">
    <subcellularLocation>
        <location evidence="1">Membrane</location>
        <topology evidence="1">Multi-pass membrane protein</topology>
    </subcellularLocation>
</comment>
<gene>
    <name evidence="6" type="ORF">SHM7688_03286</name>
</gene>
<sequence length="155" mass="16707">MMLSGKTAFVILSAFSAFMILGAWGFEFIGAMPPCKLCYYQRYPHWLAAGSGILAVATGTVALAYIAALGTALSGLVGLYHSGVERRWWEGPTTCTSGDVTSMNAEDLFNQIMTAPMVRCDEIPWDMFGLSMANYNALFSLGAAALWIVAARKLS</sequence>
<feature type="transmembrane region" description="Helical" evidence="5">
    <location>
        <begin position="46"/>
        <end position="79"/>
    </location>
</feature>
<reference evidence="6 7" key="1">
    <citation type="submission" date="2015-09" db="EMBL/GenBank/DDBJ databases">
        <authorList>
            <consortium name="Swine Surveillance"/>
        </authorList>
    </citation>
    <scope>NUCLEOTIDE SEQUENCE [LARGE SCALE GENOMIC DNA]</scope>
    <source>
        <strain evidence="6 7">CECT 7688</strain>
    </source>
</reference>
<feature type="transmembrane region" description="Helical" evidence="5">
    <location>
        <begin position="7"/>
        <end position="26"/>
    </location>
</feature>
<dbReference type="GO" id="GO:0006457">
    <property type="term" value="P:protein folding"/>
    <property type="evidence" value="ECO:0007669"/>
    <property type="project" value="InterPro"/>
</dbReference>
<proteinExistence type="predicted"/>